<comment type="caution">
    <text evidence="1">The sequence shown here is derived from an EMBL/GenBank/DDBJ whole genome shotgun (WGS) entry which is preliminary data.</text>
</comment>
<accession>A0A840YUA7</accession>
<evidence type="ECO:0000313" key="2">
    <source>
        <dbReference type="Proteomes" id="UP000554342"/>
    </source>
</evidence>
<gene>
    <name evidence="1" type="ORF">FHR23_000079</name>
</gene>
<sequence length="29" mass="3304">MGQRTAHIGTTFGYVKRFDATPFQSEEDL</sequence>
<dbReference type="AlphaFoldDB" id="A0A840YUA7"/>
<keyword evidence="2" id="KW-1185">Reference proteome</keyword>
<reference evidence="1 2" key="1">
    <citation type="submission" date="2020-08" db="EMBL/GenBank/DDBJ databases">
        <title>Genomic Encyclopedia of Type Strains, Phase IV (KMG-IV): sequencing the most valuable type-strain genomes for metagenomic binning, comparative biology and taxonomic classification.</title>
        <authorList>
            <person name="Goeker M."/>
        </authorList>
    </citation>
    <scope>NUCLEOTIDE SEQUENCE [LARGE SCALE GENOMIC DNA]</scope>
    <source>
        <strain evidence="1 2">DSM 27203</strain>
    </source>
</reference>
<organism evidence="1 2">
    <name type="scientific">Stakelama sediminis</name>
    <dbReference type="NCBI Taxonomy" id="463200"/>
    <lineage>
        <taxon>Bacteria</taxon>
        <taxon>Pseudomonadati</taxon>
        <taxon>Pseudomonadota</taxon>
        <taxon>Alphaproteobacteria</taxon>
        <taxon>Sphingomonadales</taxon>
        <taxon>Sphingomonadaceae</taxon>
        <taxon>Stakelama</taxon>
    </lineage>
</organism>
<name>A0A840YUA7_9SPHN</name>
<dbReference type="EMBL" id="JACIJI010000001">
    <property type="protein sequence ID" value="MBB5717172.1"/>
    <property type="molecule type" value="Genomic_DNA"/>
</dbReference>
<proteinExistence type="predicted"/>
<protein>
    <submittedName>
        <fullName evidence="1">Uncharacterized protein</fullName>
    </submittedName>
</protein>
<dbReference type="Proteomes" id="UP000554342">
    <property type="component" value="Unassembled WGS sequence"/>
</dbReference>
<evidence type="ECO:0000313" key="1">
    <source>
        <dbReference type="EMBL" id="MBB5717172.1"/>
    </source>
</evidence>